<dbReference type="PANTHER" id="PTHR34382">
    <property type="entry name" value="PTS SYSTEM N,N'-DIACETYLCHITOBIOSE-SPECIFIC EIIA COMPONENT"/>
    <property type="match status" value="1"/>
</dbReference>
<dbReference type="PIRSF" id="PIRSF000699">
    <property type="entry name" value="PTS_IILac_III"/>
    <property type="match status" value="1"/>
</dbReference>
<keyword evidence="4" id="KW-0598">Phosphotransferase system</keyword>
<dbReference type="PROSITE" id="PS51095">
    <property type="entry name" value="PTS_EIIA_TYPE_3"/>
    <property type="match status" value="1"/>
</dbReference>
<evidence type="ECO:0000256" key="2">
    <source>
        <dbReference type="ARBA" id="ARBA00022597"/>
    </source>
</evidence>
<keyword evidence="6" id="KW-0479">Metal-binding</keyword>
<comment type="cofactor">
    <cofactor evidence="6">
        <name>Mg(2+)</name>
        <dbReference type="ChEBI" id="CHEBI:18420"/>
    </cofactor>
    <text evidence="6">Binds 1 Mg(2+) ion per trimer.</text>
</comment>
<keyword evidence="1" id="KW-0813">Transport</keyword>
<feature type="active site" description="Tele-phosphohistidine intermediate" evidence="5">
    <location>
        <position position="82"/>
    </location>
</feature>
<reference evidence="8" key="1">
    <citation type="submission" date="2021-04" db="EMBL/GenBank/DDBJ databases">
        <title>Sinoanaerobacter chloroacetimidivorans sp. nov., an obligate anaerobic bacterium isolated from anaerobic sludge.</title>
        <authorList>
            <person name="Bao Y."/>
        </authorList>
    </citation>
    <scope>NUCLEOTIDE SEQUENCE</scope>
    <source>
        <strain evidence="8">BAD-6</strain>
    </source>
</reference>
<dbReference type="EMBL" id="JAGSND010000016">
    <property type="protein sequence ID" value="MBR0599793.1"/>
    <property type="molecule type" value="Genomic_DNA"/>
</dbReference>
<protein>
    <submittedName>
        <fullName evidence="8">PTS lactose/cellobiose transporter subunit IIA</fullName>
    </submittedName>
</protein>
<keyword evidence="6" id="KW-0460">Magnesium</keyword>
<evidence type="ECO:0000256" key="4">
    <source>
        <dbReference type="ARBA" id="ARBA00022683"/>
    </source>
</evidence>
<evidence type="ECO:0000256" key="6">
    <source>
        <dbReference type="PIRSR" id="PIRSR000699-2"/>
    </source>
</evidence>
<dbReference type="SUPFAM" id="SSF46973">
    <property type="entry name" value="Enzyme IIa from lactose specific PTS, IIa-lac"/>
    <property type="match status" value="1"/>
</dbReference>
<evidence type="ECO:0000256" key="5">
    <source>
        <dbReference type="PIRSR" id="PIRSR000699-1"/>
    </source>
</evidence>
<dbReference type="GO" id="GO:0046872">
    <property type="term" value="F:metal ion binding"/>
    <property type="evidence" value="ECO:0007669"/>
    <property type="project" value="UniProtKB-KW"/>
</dbReference>
<dbReference type="GO" id="GO:0016740">
    <property type="term" value="F:transferase activity"/>
    <property type="evidence" value="ECO:0007669"/>
    <property type="project" value="UniProtKB-KW"/>
</dbReference>
<comment type="caution">
    <text evidence="8">The sequence shown here is derived from an EMBL/GenBank/DDBJ whole genome shotgun (WGS) entry which is preliminary data.</text>
</comment>
<keyword evidence="9" id="KW-1185">Reference proteome</keyword>
<proteinExistence type="predicted"/>
<evidence type="ECO:0000313" key="8">
    <source>
        <dbReference type="EMBL" id="MBR0599793.1"/>
    </source>
</evidence>
<feature type="binding site" evidence="6">
    <location>
        <position position="85"/>
    </location>
    <ligand>
        <name>Mg(2+)</name>
        <dbReference type="ChEBI" id="CHEBI:18420"/>
        <note>ligand shared between all trimeric partners</note>
    </ligand>
</feature>
<dbReference type="GO" id="GO:0009401">
    <property type="term" value="P:phosphoenolpyruvate-dependent sugar phosphotransferase system"/>
    <property type="evidence" value="ECO:0007669"/>
    <property type="project" value="UniProtKB-KW"/>
</dbReference>
<evidence type="ECO:0000256" key="7">
    <source>
        <dbReference type="PROSITE-ProRule" id="PRU00418"/>
    </source>
</evidence>
<dbReference type="InterPro" id="IPR036542">
    <property type="entry name" value="PTS_IIA_lac/cel_sf"/>
</dbReference>
<sequence length="116" mass="12940">MSININETEMNELSMSIIMLAGNARTMVNDALMIVEKGNFDDAYLKLKDAKKEIAAAHSKQTKMIQGEAGGDNIPFSLLFAHAQDTLMVVMSEYNTANRLISLFKVLDSRLKKLEE</sequence>
<gene>
    <name evidence="8" type="ORF">KCX82_18060</name>
</gene>
<feature type="modified residue" description="Phosphohistidine; by HPr" evidence="7">
    <location>
        <position position="82"/>
    </location>
</feature>
<evidence type="ECO:0000256" key="3">
    <source>
        <dbReference type="ARBA" id="ARBA00022679"/>
    </source>
</evidence>
<dbReference type="AlphaFoldDB" id="A0A8J7W650"/>
<dbReference type="RefSeq" id="WP_227019920.1">
    <property type="nucleotide sequence ID" value="NZ_JAGSND010000016.1"/>
</dbReference>
<organism evidence="8 9">
    <name type="scientific">Sinanaerobacter chloroacetimidivorans</name>
    <dbReference type="NCBI Taxonomy" id="2818044"/>
    <lineage>
        <taxon>Bacteria</taxon>
        <taxon>Bacillati</taxon>
        <taxon>Bacillota</taxon>
        <taxon>Clostridia</taxon>
        <taxon>Peptostreptococcales</taxon>
        <taxon>Anaerovoracaceae</taxon>
        <taxon>Sinanaerobacter</taxon>
    </lineage>
</organism>
<dbReference type="PANTHER" id="PTHR34382:SF7">
    <property type="entry name" value="PTS SYSTEM N,N'-DIACETYLCHITOBIOSE-SPECIFIC EIIA COMPONENT"/>
    <property type="match status" value="1"/>
</dbReference>
<accession>A0A8J7W650</accession>
<evidence type="ECO:0000313" key="9">
    <source>
        <dbReference type="Proteomes" id="UP000675664"/>
    </source>
</evidence>
<dbReference type="Pfam" id="PF02255">
    <property type="entry name" value="PTS_IIA"/>
    <property type="match status" value="1"/>
</dbReference>
<dbReference type="Proteomes" id="UP000675664">
    <property type="component" value="Unassembled WGS sequence"/>
</dbReference>
<name>A0A8J7W650_9FIRM</name>
<evidence type="ECO:0000256" key="1">
    <source>
        <dbReference type="ARBA" id="ARBA00022448"/>
    </source>
</evidence>
<keyword evidence="2" id="KW-0762">Sugar transport</keyword>
<keyword evidence="3" id="KW-0808">Transferase</keyword>
<reference evidence="8" key="2">
    <citation type="submission" date="2021-04" db="EMBL/GenBank/DDBJ databases">
        <authorList>
            <person name="Liu J."/>
        </authorList>
    </citation>
    <scope>NUCLEOTIDE SEQUENCE</scope>
    <source>
        <strain evidence="8">BAD-6</strain>
    </source>
</reference>
<dbReference type="InterPro" id="IPR003188">
    <property type="entry name" value="PTS_IIA_lac/cel"/>
</dbReference>
<dbReference type="Gene3D" id="1.20.58.80">
    <property type="entry name" value="Phosphotransferase system, lactose/cellobiose-type IIA subunit"/>
    <property type="match status" value="1"/>
</dbReference>